<evidence type="ECO:0000313" key="9">
    <source>
        <dbReference type="EMBL" id="MBB5014919.1"/>
    </source>
</evidence>
<evidence type="ECO:0000256" key="6">
    <source>
        <dbReference type="PROSITE-ProRule" id="PRU00433"/>
    </source>
</evidence>
<dbReference type="PANTHER" id="PTHR33751">
    <property type="entry name" value="CBB3-TYPE CYTOCHROME C OXIDASE SUBUNIT FIXP"/>
    <property type="match status" value="1"/>
</dbReference>
<reference evidence="9 10" key="1">
    <citation type="submission" date="2020-08" db="EMBL/GenBank/DDBJ databases">
        <title>Genomic Encyclopedia of Type Strains, Phase IV (KMG-IV): sequencing the most valuable type-strain genomes for metagenomic binning, comparative biology and taxonomic classification.</title>
        <authorList>
            <person name="Goeker M."/>
        </authorList>
    </citation>
    <scope>NUCLEOTIDE SEQUENCE [LARGE SCALE GENOMIC DNA]</scope>
    <source>
        <strain evidence="9 10">DSM 25897</strain>
    </source>
</reference>
<dbReference type="GO" id="GO:0005506">
    <property type="term" value="F:iron ion binding"/>
    <property type="evidence" value="ECO:0007669"/>
    <property type="project" value="InterPro"/>
</dbReference>
<gene>
    <name evidence="9" type="ORF">HNQ58_000796</name>
</gene>
<dbReference type="InterPro" id="IPR009056">
    <property type="entry name" value="Cyt_c-like_dom"/>
</dbReference>
<evidence type="ECO:0000256" key="2">
    <source>
        <dbReference type="ARBA" id="ARBA00022617"/>
    </source>
</evidence>
<evidence type="ECO:0000256" key="7">
    <source>
        <dbReference type="SAM" id="SignalP"/>
    </source>
</evidence>
<dbReference type="Gene3D" id="1.10.760.10">
    <property type="entry name" value="Cytochrome c-like domain"/>
    <property type="match status" value="1"/>
</dbReference>
<evidence type="ECO:0000256" key="1">
    <source>
        <dbReference type="ARBA" id="ARBA00022448"/>
    </source>
</evidence>
<keyword evidence="2 6" id="KW-0349">Heme</keyword>
<evidence type="ECO:0000256" key="5">
    <source>
        <dbReference type="ARBA" id="ARBA00023004"/>
    </source>
</evidence>
<feature type="signal peptide" evidence="7">
    <location>
        <begin position="1"/>
        <end position="20"/>
    </location>
</feature>
<dbReference type="PANTHER" id="PTHR33751:SF9">
    <property type="entry name" value="CYTOCHROME C4"/>
    <property type="match status" value="1"/>
</dbReference>
<dbReference type="GO" id="GO:0020037">
    <property type="term" value="F:heme binding"/>
    <property type="evidence" value="ECO:0007669"/>
    <property type="project" value="InterPro"/>
</dbReference>
<protein>
    <submittedName>
        <fullName evidence="9">Cytochrome c553</fullName>
    </submittedName>
</protein>
<keyword evidence="7" id="KW-0732">Signal</keyword>
<dbReference type="InterPro" id="IPR008168">
    <property type="entry name" value="Cyt_C_IC"/>
</dbReference>
<feature type="chain" id="PRO_5030798320" evidence="7">
    <location>
        <begin position="21"/>
        <end position="111"/>
    </location>
</feature>
<name>A0A7W7XYQ8_9GAMM</name>
<keyword evidence="10" id="KW-1185">Reference proteome</keyword>
<evidence type="ECO:0000313" key="10">
    <source>
        <dbReference type="Proteomes" id="UP000519004"/>
    </source>
</evidence>
<organism evidence="9 10">
    <name type="scientific">Rehaibacterium terrae</name>
    <dbReference type="NCBI Taxonomy" id="1341696"/>
    <lineage>
        <taxon>Bacteria</taxon>
        <taxon>Pseudomonadati</taxon>
        <taxon>Pseudomonadota</taxon>
        <taxon>Gammaproteobacteria</taxon>
        <taxon>Lysobacterales</taxon>
        <taxon>Lysobacteraceae</taxon>
        <taxon>Rehaibacterium</taxon>
    </lineage>
</organism>
<evidence type="ECO:0000256" key="4">
    <source>
        <dbReference type="ARBA" id="ARBA00022982"/>
    </source>
</evidence>
<dbReference type="SUPFAM" id="SSF46626">
    <property type="entry name" value="Cytochrome c"/>
    <property type="match status" value="1"/>
</dbReference>
<feature type="domain" description="Cytochrome c" evidence="8">
    <location>
        <begin position="22"/>
        <end position="101"/>
    </location>
</feature>
<keyword evidence="4" id="KW-0249">Electron transport</keyword>
<accession>A0A7W7XYQ8</accession>
<dbReference type="GO" id="GO:0009055">
    <property type="term" value="F:electron transfer activity"/>
    <property type="evidence" value="ECO:0007669"/>
    <property type="project" value="InterPro"/>
</dbReference>
<dbReference type="Proteomes" id="UP000519004">
    <property type="component" value="Unassembled WGS sequence"/>
</dbReference>
<dbReference type="InterPro" id="IPR036909">
    <property type="entry name" value="Cyt_c-like_dom_sf"/>
</dbReference>
<dbReference type="Pfam" id="PF00034">
    <property type="entry name" value="Cytochrom_C"/>
    <property type="match status" value="1"/>
</dbReference>
<evidence type="ECO:0000259" key="8">
    <source>
        <dbReference type="PROSITE" id="PS51007"/>
    </source>
</evidence>
<proteinExistence type="predicted"/>
<dbReference type="InterPro" id="IPR050597">
    <property type="entry name" value="Cytochrome_c_Oxidase_Subunit"/>
</dbReference>
<dbReference type="AlphaFoldDB" id="A0A7W7XYQ8"/>
<keyword evidence="5 6" id="KW-0408">Iron</keyword>
<evidence type="ECO:0000256" key="3">
    <source>
        <dbReference type="ARBA" id="ARBA00022723"/>
    </source>
</evidence>
<dbReference type="RefSeq" id="WP_183947491.1">
    <property type="nucleotide sequence ID" value="NZ_JACHHX010000004.1"/>
</dbReference>
<dbReference type="PRINTS" id="PR00605">
    <property type="entry name" value="CYTCHROMECIC"/>
</dbReference>
<sequence>MTLRIVIAALLFATAPALLAKGNVEAGRQKAQVCQACHGADGNGTGDGQYPLLAGQYADYLEKALHDYRSGARDNAIMAGFAATLSDQDIADLAAFYAAQSGPLRDMRGAR</sequence>
<dbReference type="EMBL" id="JACHHX010000004">
    <property type="protein sequence ID" value="MBB5014919.1"/>
    <property type="molecule type" value="Genomic_DNA"/>
</dbReference>
<dbReference type="PROSITE" id="PS51007">
    <property type="entry name" value="CYTC"/>
    <property type="match status" value="1"/>
</dbReference>
<keyword evidence="1" id="KW-0813">Transport</keyword>
<keyword evidence="3 6" id="KW-0479">Metal-binding</keyword>
<comment type="caution">
    <text evidence="9">The sequence shown here is derived from an EMBL/GenBank/DDBJ whole genome shotgun (WGS) entry which is preliminary data.</text>
</comment>